<dbReference type="CDD" id="cd20070">
    <property type="entry name" value="5TM_YidC_Alb3"/>
    <property type="match status" value="1"/>
</dbReference>
<dbReference type="NCBIfam" id="NF002353">
    <property type="entry name" value="PRK01318.1-4"/>
    <property type="match status" value="1"/>
</dbReference>
<sequence length="607" mass="66814">MDDQNKNLILATALSFLVILVWFLVFPPQVQEGVPTEEGTNTAAVDGTATPPASGSTPQVPGSLPATPAETRAEAVSRTERVALETPALTGSISLRGGRIDDLSLLEYRETIDDDSPIVTYLSPAGAPGAFYAVHGWAGAGGLSGDAVPGATTEWQREGEGALTPENPVRLTWDNGQGQIFTKTIAVDDHYMFTVSQTVQNTAETAVSMFPYGILARQGEPDQLNFFVLHEGLIGAADGELSTSEDYDDLRDFDIDPLERAPAQKTRISETGYIGFTDHYWMATLVAPNNTPATSVAKYTPGNDTYQTELRYNVVEIAPGATAETVSHFFAGAKEFAQLRDYQRDLEIGQFVDAIDWGWFSILTKPIFRALHFLNLTIGNMGLAILALTLLLKLLLFPLAYKSYVSMSKMKMLQPEMEKIKERAGDDRVKLQQEMMALYKKEKVNPASGCLPILVQIPIFFSLYKVIFVTIDLRHAPFFGWLQDLSAPDPSSVLNLFGLLPFTPPEPGSLFAIFSIGVLPILMGVTMWMQQKLNPAPPDKTQAMIIGWMPWVFMFMLGTFASGLVLYWTANNIITFIQQYTIMRSQGAKPDVFGNIIASFRRDKSTD</sequence>
<feature type="domain" description="Membrane insertase YidC/Oxa/ALB C-terminal" evidence="15">
    <location>
        <begin position="381"/>
        <end position="584"/>
    </location>
</feature>
<evidence type="ECO:0000256" key="9">
    <source>
        <dbReference type="ARBA" id="ARBA00023136"/>
    </source>
</evidence>
<comment type="function">
    <text evidence="13">Required for the insertion and/or proper folding and/or complex formation of integral membrane proteins into the membrane. Involved in integration of membrane proteins that insert both dependently and independently of the Sec translocase complex, as well as at least some lipoproteins. Aids folding of multispanning membrane proteins.</text>
</comment>
<feature type="domain" description="Membrane insertase YidC N-terminal" evidence="16">
    <location>
        <begin position="81"/>
        <end position="369"/>
    </location>
</feature>
<evidence type="ECO:0000256" key="3">
    <source>
        <dbReference type="ARBA" id="ARBA00015325"/>
    </source>
</evidence>
<evidence type="ECO:0000256" key="8">
    <source>
        <dbReference type="ARBA" id="ARBA00022989"/>
    </source>
</evidence>
<keyword evidence="10 13" id="KW-0143">Chaperone</keyword>
<dbReference type="RefSeq" id="WP_161862385.1">
    <property type="nucleotide sequence ID" value="NZ_CP046620.1"/>
</dbReference>
<keyword evidence="6 13" id="KW-0812">Transmembrane</keyword>
<feature type="region of interest" description="Disordered" evidence="14">
    <location>
        <begin position="34"/>
        <end position="67"/>
    </location>
</feature>
<feature type="compositionally biased region" description="Polar residues" evidence="14">
    <location>
        <begin position="51"/>
        <end position="60"/>
    </location>
</feature>
<evidence type="ECO:0000259" key="15">
    <source>
        <dbReference type="Pfam" id="PF02096"/>
    </source>
</evidence>
<dbReference type="NCBIfam" id="TIGR03592">
    <property type="entry name" value="yidC_oxa1_cterm"/>
    <property type="match status" value="1"/>
</dbReference>
<dbReference type="HAMAP" id="MF_01810">
    <property type="entry name" value="YidC_type1"/>
    <property type="match status" value="1"/>
</dbReference>
<reference evidence="17 18" key="1">
    <citation type="submission" date="2019-12" db="EMBL/GenBank/DDBJ databases">
        <title>Complete genome sequence of Algicella marina strain 9Alg 56(T) isolated from the red alga Tichocarpus crinitus.</title>
        <authorList>
            <person name="Kim S.-G."/>
            <person name="Nedashkovskaya O.I."/>
        </authorList>
    </citation>
    <scope>NUCLEOTIDE SEQUENCE [LARGE SCALE GENOMIC DNA]</scope>
    <source>
        <strain evidence="17 18">9Alg 56</strain>
    </source>
</reference>
<evidence type="ECO:0000256" key="11">
    <source>
        <dbReference type="ARBA" id="ARBA00033245"/>
    </source>
</evidence>
<dbReference type="Pfam" id="PF14849">
    <property type="entry name" value="YidC_periplas"/>
    <property type="match status" value="1"/>
</dbReference>
<dbReference type="KEGG" id="amaq:GO499_11915"/>
<dbReference type="InterPro" id="IPR028055">
    <property type="entry name" value="YidC/Oxa/ALB_C"/>
</dbReference>
<evidence type="ECO:0000259" key="16">
    <source>
        <dbReference type="Pfam" id="PF14849"/>
    </source>
</evidence>
<feature type="transmembrane region" description="Helical" evidence="13">
    <location>
        <begin position="509"/>
        <end position="528"/>
    </location>
</feature>
<accession>A0A6P1T1G5</accession>
<dbReference type="InterPro" id="IPR047196">
    <property type="entry name" value="YidC_ALB_C"/>
</dbReference>
<evidence type="ECO:0000256" key="10">
    <source>
        <dbReference type="ARBA" id="ARBA00023186"/>
    </source>
</evidence>
<dbReference type="Gene3D" id="2.70.98.90">
    <property type="match status" value="1"/>
</dbReference>
<evidence type="ECO:0000256" key="7">
    <source>
        <dbReference type="ARBA" id="ARBA00022927"/>
    </source>
</evidence>
<gene>
    <name evidence="13 17" type="primary">yidC</name>
    <name evidence="17" type="ORF">GO499_11915</name>
</gene>
<keyword evidence="4 13" id="KW-0813">Transport</keyword>
<dbReference type="PRINTS" id="PR00701">
    <property type="entry name" value="60KDINNERMP"/>
</dbReference>
<evidence type="ECO:0000256" key="5">
    <source>
        <dbReference type="ARBA" id="ARBA00022475"/>
    </source>
</evidence>
<dbReference type="AlphaFoldDB" id="A0A6P1T1G5"/>
<keyword evidence="7 13" id="KW-0653">Protein transport</keyword>
<feature type="transmembrane region" description="Helical" evidence="13">
    <location>
        <begin position="548"/>
        <end position="570"/>
    </location>
</feature>
<evidence type="ECO:0000256" key="12">
    <source>
        <dbReference type="ARBA" id="ARBA00033342"/>
    </source>
</evidence>
<dbReference type="GO" id="GO:0015031">
    <property type="term" value="P:protein transport"/>
    <property type="evidence" value="ECO:0007669"/>
    <property type="project" value="UniProtKB-KW"/>
</dbReference>
<dbReference type="GO" id="GO:0005886">
    <property type="term" value="C:plasma membrane"/>
    <property type="evidence" value="ECO:0007669"/>
    <property type="project" value="UniProtKB-SubCell"/>
</dbReference>
<feature type="transmembrane region" description="Helical" evidence="13">
    <location>
        <begin position="7"/>
        <end position="26"/>
    </location>
</feature>
<dbReference type="PANTHER" id="PTHR12428">
    <property type="entry name" value="OXA1"/>
    <property type="match status" value="1"/>
</dbReference>
<evidence type="ECO:0000256" key="4">
    <source>
        <dbReference type="ARBA" id="ARBA00022448"/>
    </source>
</evidence>
<dbReference type="EMBL" id="CP046620">
    <property type="protein sequence ID" value="QHQ35827.1"/>
    <property type="molecule type" value="Genomic_DNA"/>
</dbReference>
<dbReference type="InterPro" id="IPR019998">
    <property type="entry name" value="Membr_insert_YidC"/>
</dbReference>
<proteinExistence type="inferred from homology"/>
<dbReference type="InterPro" id="IPR001708">
    <property type="entry name" value="YidC/ALB3/OXA1/COX18"/>
</dbReference>
<dbReference type="NCBIfam" id="TIGR03593">
    <property type="entry name" value="yidC_nterm"/>
    <property type="match status" value="1"/>
</dbReference>
<evidence type="ECO:0000256" key="14">
    <source>
        <dbReference type="SAM" id="MobiDB-lite"/>
    </source>
</evidence>
<keyword evidence="9 13" id="KW-0472">Membrane</keyword>
<evidence type="ECO:0000256" key="1">
    <source>
        <dbReference type="ARBA" id="ARBA00004429"/>
    </source>
</evidence>
<dbReference type="Proteomes" id="UP000464495">
    <property type="component" value="Chromosome"/>
</dbReference>
<dbReference type="GO" id="GO:0032977">
    <property type="term" value="F:membrane insertase activity"/>
    <property type="evidence" value="ECO:0007669"/>
    <property type="project" value="InterPro"/>
</dbReference>
<evidence type="ECO:0000256" key="6">
    <source>
        <dbReference type="ARBA" id="ARBA00022692"/>
    </source>
</evidence>
<keyword evidence="5 13" id="KW-1003">Cell membrane</keyword>
<evidence type="ECO:0000313" key="18">
    <source>
        <dbReference type="Proteomes" id="UP000464495"/>
    </source>
</evidence>
<evidence type="ECO:0000313" key="17">
    <source>
        <dbReference type="EMBL" id="QHQ35827.1"/>
    </source>
</evidence>
<feature type="transmembrane region" description="Helical" evidence="13">
    <location>
        <begin position="381"/>
        <end position="401"/>
    </location>
</feature>
<comment type="subunit">
    <text evidence="13">Interacts with the Sec translocase complex via SecD. Specifically interacts with transmembrane segments of nascent integral membrane proteins during membrane integration.</text>
</comment>
<evidence type="ECO:0000256" key="2">
    <source>
        <dbReference type="ARBA" id="ARBA00010527"/>
    </source>
</evidence>
<dbReference type="GO" id="GO:0051205">
    <property type="term" value="P:protein insertion into membrane"/>
    <property type="evidence" value="ECO:0007669"/>
    <property type="project" value="TreeGrafter"/>
</dbReference>
<name>A0A6P1T1G5_9RHOB</name>
<dbReference type="InterPro" id="IPR028053">
    <property type="entry name" value="Membr_insert_YidC_N"/>
</dbReference>
<comment type="similarity">
    <text evidence="2 13">Belongs to the OXA1/ALB3/YidC family. Type 1 subfamily.</text>
</comment>
<dbReference type="PANTHER" id="PTHR12428:SF65">
    <property type="entry name" value="CYTOCHROME C OXIDASE ASSEMBLY PROTEIN COX18, MITOCHONDRIAL"/>
    <property type="match status" value="1"/>
</dbReference>
<dbReference type="CDD" id="cd19961">
    <property type="entry name" value="EcYidC-like_peri"/>
    <property type="match status" value="1"/>
</dbReference>
<comment type="subcellular location">
    <subcellularLocation>
        <location evidence="1">Cell inner membrane</location>
        <topology evidence="1">Multi-pass membrane protein</topology>
    </subcellularLocation>
    <subcellularLocation>
        <location evidence="13">Cell membrane</location>
        <topology evidence="13">Multi-pass membrane protein</topology>
    </subcellularLocation>
</comment>
<dbReference type="PRINTS" id="PR01900">
    <property type="entry name" value="YIDCPROTEIN"/>
</dbReference>
<protein>
    <recommendedName>
        <fullName evidence="3 13">Membrane protein insertase YidC</fullName>
    </recommendedName>
    <alternativeName>
        <fullName evidence="12 13">Foldase YidC</fullName>
    </alternativeName>
    <alternativeName>
        <fullName evidence="11 13">Membrane integrase YidC</fullName>
    </alternativeName>
    <alternativeName>
        <fullName evidence="13">Membrane protein YidC</fullName>
    </alternativeName>
</protein>
<dbReference type="InterPro" id="IPR038221">
    <property type="entry name" value="YidC_periplasmic_sf"/>
</dbReference>
<evidence type="ECO:0000256" key="13">
    <source>
        <dbReference type="HAMAP-Rule" id="MF_01810"/>
    </source>
</evidence>
<dbReference type="Pfam" id="PF02096">
    <property type="entry name" value="60KD_IMP"/>
    <property type="match status" value="1"/>
</dbReference>
<keyword evidence="8 13" id="KW-1133">Transmembrane helix</keyword>
<organism evidence="17 18">
    <name type="scientific">Algicella marina</name>
    <dbReference type="NCBI Taxonomy" id="2683284"/>
    <lineage>
        <taxon>Bacteria</taxon>
        <taxon>Pseudomonadati</taxon>
        <taxon>Pseudomonadota</taxon>
        <taxon>Alphaproteobacteria</taxon>
        <taxon>Rhodobacterales</taxon>
        <taxon>Paracoccaceae</taxon>
        <taxon>Algicella</taxon>
    </lineage>
</organism>
<keyword evidence="18" id="KW-1185">Reference proteome</keyword>